<dbReference type="GO" id="GO:0071986">
    <property type="term" value="C:Ragulator complex"/>
    <property type="evidence" value="ECO:0007669"/>
    <property type="project" value="InterPro"/>
</dbReference>
<organism evidence="1 2">
    <name type="scientific">Metschnikowia bicuspidata var. bicuspidata NRRL YB-4993</name>
    <dbReference type="NCBI Taxonomy" id="869754"/>
    <lineage>
        <taxon>Eukaryota</taxon>
        <taxon>Fungi</taxon>
        <taxon>Dikarya</taxon>
        <taxon>Ascomycota</taxon>
        <taxon>Saccharomycotina</taxon>
        <taxon>Pichiomycetes</taxon>
        <taxon>Metschnikowiaceae</taxon>
        <taxon>Metschnikowia</taxon>
    </lineage>
</organism>
<dbReference type="GeneID" id="30028039"/>
<dbReference type="OrthoDB" id="4074735at2759"/>
<comment type="caution">
    <text evidence="1">The sequence shown here is derived from an EMBL/GenBank/DDBJ whole genome shotgun (WGS) entry which is preliminary data.</text>
</comment>
<dbReference type="Pfam" id="PF16818">
    <property type="entry name" value="SLM4"/>
    <property type="match status" value="1"/>
</dbReference>
<protein>
    <submittedName>
        <fullName evidence="1">Uncharacterized protein</fullName>
    </submittedName>
</protein>
<name>A0A1A0H847_9ASCO</name>
<reference evidence="1 2" key="1">
    <citation type="submission" date="2016-05" db="EMBL/GenBank/DDBJ databases">
        <title>Comparative genomics of biotechnologically important yeasts.</title>
        <authorList>
            <consortium name="DOE Joint Genome Institute"/>
            <person name="Riley R."/>
            <person name="Haridas S."/>
            <person name="Wolfe K.H."/>
            <person name="Lopes M.R."/>
            <person name="Hittinger C.T."/>
            <person name="Goker M."/>
            <person name="Salamov A."/>
            <person name="Wisecaver J."/>
            <person name="Long T.M."/>
            <person name="Aerts A.L."/>
            <person name="Barry K."/>
            <person name="Choi C."/>
            <person name="Clum A."/>
            <person name="Coughlan A.Y."/>
            <person name="Deshpande S."/>
            <person name="Douglass A.P."/>
            <person name="Hanson S.J."/>
            <person name="Klenk H.-P."/>
            <person name="LaButti K."/>
            <person name="Lapidus A."/>
            <person name="Lindquist E."/>
            <person name="Lipzen A."/>
            <person name="Meier-kolthoff J.P."/>
            <person name="Ohm R.A."/>
            <person name="Otillar R.P."/>
            <person name="Pangilinan J."/>
            <person name="Peng Y."/>
            <person name="Rokas A."/>
            <person name="Rosa C.A."/>
            <person name="Scheuner C."/>
            <person name="Sibirny A.A."/>
            <person name="Slot J.C."/>
            <person name="Stielow J.B."/>
            <person name="Sun H."/>
            <person name="Kurtzman C.P."/>
            <person name="Blackwell M."/>
            <person name="Grigoriev I.V."/>
            <person name="Jeffries T.W."/>
        </authorList>
    </citation>
    <scope>NUCLEOTIDE SEQUENCE [LARGE SCALE GENOMIC DNA]</scope>
    <source>
        <strain evidence="1 2">NRRL YB-4993</strain>
    </source>
</reference>
<evidence type="ECO:0000313" key="1">
    <source>
        <dbReference type="EMBL" id="OBA20160.1"/>
    </source>
</evidence>
<dbReference type="Proteomes" id="UP000092555">
    <property type="component" value="Unassembled WGS sequence"/>
</dbReference>
<proteinExistence type="predicted"/>
<dbReference type="AlphaFoldDB" id="A0A1A0H847"/>
<keyword evidence="2" id="KW-1185">Reference proteome</keyword>
<evidence type="ECO:0000313" key="2">
    <source>
        <dbReference type="Proteomes" id="UP000092555"/>
    </source>
</evidence>
<gene>
    <name evidence="1" type="ORF">METBIDRAFT_213583</name>
</gene>
<sequence>MLQQREISKLLAQAVTHAGSLEHAPDAVLFVSLLSARGLPLITVGSPDAESCISPEALRMYSLMTTNLFKQQPKTGDASLDHWAVLDVDTSLRAVIRKFATTSSGTNEPPTTFYTVLFYSSAYADTQAKVRLDLVTAALTAGLSGYRSS</sequence>
<dbReference type="GO" id="GO:0007165">
    <property type="term" value="P:signal transduction"/>
    <property type="evidence" value="ECO:0007669"/>
    <property type="project" value="InterPro"/>
</dbReference>
<dbReference type="RefSeq" id="XP_018710685.1">
    <property type="nucleotide sequence ID" value="XM_018855063.1"/>
</dbReference>
<accession>A0A1A0H847</accession>
<dbReference type="InterPro" id="IPR020233">
    <property type="entry name" value="Slm4"/>
</dbReference>
<dbReference type="EMBL" id="LXTC01000005">
    <property type="protein sequence ID" value="OBA20160.1"/>
    <property type="molecule type" value="Genomic_DNA"/>
</dbReference>